<evidence type="ECO:0000256" key="5">
    <source>
        <dbReference type="SAM" id="MobiDB-lite"/>
    </source>
</evidence>
<keyword evidence="4 6" id="KW-0472">Membrane</keyword>
<comment type="subcellular location">
    <subcellularLocation>
        <location evidence="1">Membrane</location>
        <topology evidence="1">Multi-pass membrane protein</topology>
    </subcellularLocation>
</comment>
<evidence type="ECO:0000256" key="6">
    <source>
        <dbReference type="SAM" id="Phobius"/>
    </source>
</evidence>
<dbReference type="PANTHER" id="PTHR11785:SF240">
    <property type="entry name" value="LD25378P"/>
    <property type="match status" value="1"/>
</dbReference>
<dbReference type="GO" id="GO:0015179">
    <property type="term" value="F:L-amino acid transmembrane transporter activity"/>
    <property type="evidence" value="ECO:0007669"/>
    <property type="project" value="TreeGrafter"/>
</dbReference>
<gene>
    <name evidence="8" type="primary">LOC127751945</name>
</gene>
<sequence>MGEPPGPSADMGRKVVPVVKQAQRMVHDGLVPAAEGQTEPDASSQGSGIKLRKELGLLDGVAIIVGVIIGAGIFVSPKGVLQNTGSIGVALIVWVLCGGLSLIGALCYAELGEWDLRVRLASGHDDCCSVFGRYVLKSRTSIPSPPQVARATNAPPRPARRLAERRR</sequence>
<organism evidence="7 8">
    <name type="scientific">Frankliniella occidentalis</name>
    <name type="common">Western flower thrips</name>
    <name type="synonym">Euthrips occidentalis</name>
    <dbReference type="NCBI Taxonomy" id="133901"/>
    <lineage>
        <taxon>Eukaryota</taxon>
        <taxon>Metazoa</taxon>
        <taxon>Ecdysozoa</taxon>
        <taxon>Arthropoda</taxon>
        <taxon>Hexapoda</taxon>
        <taxon>Insecta</taxon>
        <taxon>Pterygota</taxon>
        <taxon>Neoptera</taxon>
        <taxon>Paraneoptera</taxon>
        <taxon>Thysanoptera</taxon>
        <taxon>Terebrantia</taxon>
        <taxon>Thripoidea</taxon>
        <taxon>Thripidae</taxon>
        <taxon>Frankliniella</taxon>
    </lineage>
</organism>
<protein>
    <submittedName>
        <fullName evidence="8">Cystine/glutamate transporter-like isoform X1</fullName>
    </submittedName>
</protein>
<dbReference type="GeneID" id="127751945"/>
<dbReference type="OrthoDB" id="3257095at2759"/>
<name>A0A9C6XAY0_FRAOC</name>
<evidence type="ECO:0000256" key="4">
    <source>
        <dbReference type="ARBA" id="ARBA00023136"/>
    </source>
</evidence>
<evidence type="ECO:0000313" key="7">
    <source>
        <dbReference type="Proteomes" id="UP000504606"/>
    </source>
</evidence>
<feature type="compositionally biased region" description="Basic residues" evidence="5">
    <location>
        <begin position="158"/>
        <end position="167"/>
    </location>
</feature>
<accession>A0A9C6XAY0</accession>
<keyword evidence="2 6" id="KW-0812">Transmembrane</keyword>
<evidence type="ECO:0000256" key="1">
    <source>
        <dbReference type="ARBA" id="ARBA00004141"/>
    </source>
</evidence>
<keyword evidence="7" id="KW-1185">Reference proteome</keyword>
<dbReference type="KEGG" id="foc:127751945"/>
<dbReference type="Pfam" id="PF13520">
    <property type="entry name" value="AA_permease_2"/>
    <property type="match status" value="1"/>
</dbReference>
<feature type="transmembrane region" description="Helical" evidence="6">
    <location>
        <begin position="87"/>
        <end position="109"/>
    </location>
</feature>
<dbReference type="InterPro" id="IPR002293">
    <property type="entry name" value="AA/rel_permease1"/>
</dbReference>
<dbReference type="PANTHER" id="PTHR11785">
    <property type="entry name" value="AMINO ACID TRANSPORTER"/>
    <property type="match status" value="1"/>
</dbReference>
<reference evidence="8" key="1">
    <citation type="submission" date="2025-08" db="UniProtKB">
        <authorList>
            <consortium name="RefSeq"/>
        </authorList>
    </citation>
    <scope>IDENTIFICATION</scope>
    <source>
        <tissue evidence="8">Whole organism</tissue>
    </source>
</reference>
<dbReference type="AlphaFoldDB" id="A0A9C6XAY0"/>
<dbReference type="Proteomes" id="UP000504606">
    <property type="component" value="Unplaced"/>
</dbReference>
<evidence type="ECO:0000256" key="2">
    <source>
        <dbReference type="ARBA" id="ARBA00022692"/>
    </source>
</evidence>
<evidence type="ECO:0000313" key="8">
    <source>
        <dbReference type="RefSeq" id="XP_052132235.1"/>
    </source>
</evidence>
<dbReference type="GO" id="GO:0016020">
    <property type="term" value="C:membrane"/>
    <property type="evidence" value="ECO:0007669"/>
    <property type="project" value="UniProtKB-SubCell"/>
</dbReference>
<evidence type="ECO:0000256" key="3">
    <source>
        <dbReference type="ARBA" id="ARBA00022989"/>
    </source>
</evidence>
<feature type="region of interest" description="Disordered" evidence="5">
    <location>
        <begin position="143"/>
        <end position="167"/>
    </location>
</feature>
<keyword evidence="3 6" id="KW-1133">Transmembrane helix</keyword>
<feature type="transmembrane region" description="Helical" evidence="6">
    <location>
        <begin position="55"/>
        <end position="75"/>
    </location>
</feature>
<proteinExistence type="predicted"/>
<dbReference type="RefSeq" id="XP_052132235.1">
    <property type="nucleotide sequence ID" value="XM_052276275.1"/>
</dbReference>
<dbReference type="Gene3D" id="1.20.1740.10">
    <property type="entry name" value="Amino acid/polyamine transporter I"/>
    <property type="match status" value="1"/>
</dbReference>
<dbReference type="InterPro" id="IPR050598">
    <property type="entry name" value="AminoAcid_Transporter"/>
</dbReference>